<reference evidence="2 3" key="1">
    <citation type="journal article" date="2024" name="Plant J.">
        <title>Genome sequences and population genomics reveal climatic adaptation and genomic divergence between two closely related sweetgum species.</title>
        <authorList>
            <person name="Xu W.Q."/>
            <person name="Ren C.Q."/>
            <person name="Zhang X.Y."/>
            <person name="Comes H.P."/>
            <person name="Liu X.H."/>
            <person name="Li Y.G."/>
            <person name="Kettle C.J."/>
            <person name="Jalonen R."/>
            <person name="Gaisberger H."/>
            <person name="Ma Y.Z."/>
            <person name="Qiu Y.X."/>
        </authorList>
    </citation>
    <scope>NUCLEOTIDE SEQUENCE [LARGE SCALE GENOMIC DNA]</scope>
    <source>
        <strain evidence="2">Hangzhou</strain>
    </source>
</reference>
<keyword evidence="3" id="KW-1185">Reference proteome</keyword>
<dbReference type="AlphaFoldDB" id="A0AAP0RI93"/>
<gene>
    <name evidence="2" type="ORF">L1049_028110</name>
</gene>
<dbReference type="EMBL" id="JBBPBK010000009">
    <property type="protein sequence ID" value="KAK9278541.1"/>
    <property type="molecule type" value="Genomic_DNA"/>
</dbReference>
<name>A0AAP0RI93_LIQFO</name>
<protein>
    <submittedName>
        <fullName evidence="2">Uncharacterized protein</fullName>
    </submittedName>
</protein>
<evidence type="ECO:0000313" key="2">
    <source>
        <dbReference type="EMBL" id="KAK9278541.1"/>
    </source>
</evidence>
<sequence>MLTTSASNAIPRPHPSPPSSTTPQNPHNFSQPINRRHLLTSLTICTTPFFTSSHPNTPILISVPVAGARGLFQMPPIRLTNRKYPTSFEQKFEVRRQLKLGKAAIKAHMPLAPYFGQSGGLPATIAGEDDQK</sequence>
<evidence type="ECO:0000256" key="1">
    <source>
        <dbReference type="SAM" id="MobiDB-lite"/>
    </source>
</evidence>
<dbReference type="Proteomes" id="UP001415857">
    <property type="component" value="Unassembled WGS sequence"/>
</dbReference>
<feature type="region of interest" description="Disordered" evidence="1">
    <location>
        <begin position="1"/>
        <end position="33"/>
    </location>
</feature>
<proteinExistence type="predicted"/>
<evidence type="ECO:0000313" key="3">
    <source>
        <dbReference type="Proteomes" id="UP001415857"/>
    </source>
</evidence>
<accession>A0AAP0RI93</accession>
<comment type="caution">
    <text evidence="2">The sequence shown here is derived from an EMBL/GenBank/DDBJ whole genome shotgun (WGS) entry which is preliminary data.</text>
</comment>
<organism evidence="2 3">
    <name type="scientific">Liquidambar formosana</name>
    <name type="common">Formosan gum</name>
    <dbReference type="NCBI Taxonomy" id="63359"/>
    <lineage>
        <taxon>Eukaryota</taxon>
        <taxon>Viridiplantae</taxon>
        <taxon>Streptophyta</taxon>
        <taxon>Embryophyta</taxon>
        <taxon>Tracheophyta</taxon>
        <taxon>Spermatophyta</taxon>
        <taxon>Magnoliopsida</taxon>
        <taxon>eudicotyledons</taxon>
        <taxon>Gunneridae</taxon>
        <taxon>Pentapetalae</taxon>
        <taxon>Saxifragales</taxon>
        <taxon>Altingiaceae</taxon>
        <taxon>Liquidambar</taxon>
    </lineage>
</organism>